<proteinExistence type="predicted"/>
<keyword evidence="2" id="KW-1185">Reference proteome</keyword>
<name>A0A0C2WWC1_AMAMK</name>
<evidence type="ECO:0000313" key="1">
    <source>
        <dbReference type="EMBL" id="KIL60648.1"/>
    </source>
</evidence>
<dbReference type="InParanoid" id="A0A0C2WWC1"/>
<organism evidence="1 2">
    <name type="scientific">Amanita muscaria (strain Koide BX008)</name>
    <dbReference type="NCBI Taxonomy" id="946122"/>
    <lineage>
        <taxon>Eukaryota</taxon>
        <taxon>Fungi</taxon>
        <taxon>Dikarya</taxon>
        <taxon>Basidiomycota</taxon>
        <taxon>Agaricomycotina</taxon>
        <taxon>Agaricomycetes</taxon>
        <taxon>Agaricomycetidae</taxon>
        <taxon>Agaricales</taxon>
        <taxon>Pluteineae</taxon>
        <taxon>Amanitaceae</taxon>
        <taxon>Amanita</taxon>
    </lineage>
</organism>
<dbReference type="AlphaFoldDB" id="A0A0C2WWC1"/>
<gene>
    <name evidence="1" type="ORF">M378DRAFT_167882</name>
</gene>
<dbReference type="Proteomes" id="UP000054549">
    <property type="component" value="Unassembled WGS sequence"/>
</dbReference>
<dbReference type="EMBL" id="KN818295">
    <property type="protein sequence ID" value="KIL60648.1"/>
    <property type="molecule type" value="Genomic_DNA"/>
</dbReference>
<sequence length="78" mass="9066">MQVPMRLGTRASTLSVGTPRWCHRHRQFPLLQGLRRHAFLRDVNAAVFMKTHEPEFLGEDDRVGSLDDLWEGKMFTKS</sequence>
<protein>
    <submittedName>
        <fullName evidence="1">Uncharacterized protein</fullName>
    </submittedName>
</protein>
<evidence type="ECO:0000313" key="2">
    <source>
        <dbReference type="Proteomes" id="UP000054549"/>
    </source>
</evidence>
<dbReference type="HOGENOM" id="CLU_2621537_0_0_1"/>
<reference evidence="1 2" key="1">
    <citation type="submission" date="2014-04" db="EMBL/GenBank/DDBJ databases">
        <title>Evolutionary Origins and Diversification of the Mycorrhizal Mutualists.</title>
        <authorList>
            <consortium name="DOE Joint Genome Institute"/>
            <consortium name="Mycorrhizal Genomics Consortium"/>
            <person name="Kohler A."/>
            <person name="Kuo A."/>
            <person name="Nagy L.G."/>
            <person name="Floudas D."/>
            <person name="Copeland A."/>
            <person name="Barry K.W."/>
            <person name="Cichocki N."/>
            <person name="Veneault-Fourrey C."/>
            <person name="LaButti K."/>
            <person name="Lindquist E.A."/>
            <person name="Lipzen A."/>
            <person name="Lundell T."/>
            <person name="Morin E."/>
            <person name="Murat C."/>
            <person name="Riley R."/>
            <person name="Ohm R."/>
            <person name="Sun H."/>
            <person name="Tunlid A."/>
            <person name="Henrissat B."/>
            <person name="Grigoriev I.V."/>
            <person name="Hibbett D.S."/>
            <person name="Martin F."/>
        </authorList>
    </citation>
    <scope>NUCLEOTIDE SEQUENCE [LARGE SCALE GENOMIC DNA]</scope>
    <source>
        <strain evidence="1 2">Koide BX008</strain>
    </source>
</reference>
<accession>A0A0C2WWC1</accession>